<dbReference type="GO" id="GO:0004103">
    <property type="term" value="F:choline kinase activity"/>
    <property type="evidence" value="ECO:0007669"/>
    <property type="project" value="TreeGrafter"/>
</dbReference>
<evidence type="ECO:0000313" key="4">
    <source>
        <dbReference type="Proteomes" id="UP000028840"/>
    </source>
</evidence>
<dbReference type="GO" id="GO:0005737">
    <property type="term" value="C:cytoplasm"/>
    <property type="evidence" value="ECO:0007669"/>
    <property type="project" value="TreeGrafter"/>
</dbReference>
<dbReference type="PANTHER" id="PTHR22603:SF93">
    <property type="entry name" value="RE24176P"/>
    <property type="match status" value="1"/>
</dbReference>
<feature type="compositionally biased region" description="Low complexity" evidence="2">
    <location>
        <begin position="412"/>
        <end position="434"/>
    </location>
</feature>
<feature type="region of interest" description="Disordered" evidence="2">
    <location>
        <begin position="501"/>
        <end position="537"/>
    </location>
</feature>
<dbReference type="PANTHER" id="PTHR22603">
    <property type="entry name" value="CHOLINE/ETHANOALAMINE KINASE"/>
    <property type="match status" value="1"/>
</dbReference>
<dbReference type="Pfam" id="PF01633">
    <property type="entry name" value="Choline_kinase"/>
    <property type="match status" value="2"/>
</dbReference>
<dbReference type="Gene3D" id="3.30.200.20">
    <property type="entry name" value="Phosphorylase Kinase, domain 1"/>
    <property type="match status" value="2"/>
</dbReference>
<proteinExistence type="inferred from homology"/>
<feature type="region of interest" description="Disordered" evidence="2">
    <location>
        <begin position="372"/>
        <end position="441"/>
    </location>
</feature>
<feature type="region of interest" description="Disordered" evidence="2">
    <location>
        <begin position="1"/>
        <end position="24"/>
    </location>
</feature>
<name>A0A086PM20_TOXGO</name>
<sequence length="827" mass="91038">MKVEEGGIRAPPRETPGNSRVQTTWAVETPKHSGSLTEASKNSTHFHMAPPSTAHTSGLAASAAVDLSVLTAPLACTDSPEERLRRQLEIVRSLARIYVPAWRNLPPHSVTAKPLSGGLSNRLFVVDAELSQLRGYEEEDLGEGEKGGDEGHKHGSGTESSARRLSENGEARAIAEKQAREASGEGRDDKQGTSRNEEVVTTQRRTNEEKGKRSRVTASPFSHRGEGTKKEDESEREVSERNAQDQQKTCCFQEGAGGRVELAEVPTRVLIRVYGHPADTELFDPRVEQRLFKQLGEVGIAPRCLGEFEGGRVEAWLEGQPLKTADLHTEEIQTKLASQLADFHETRLHPTRPSASEATRRVCRWRALLPSSFPSDSSPPSQASANDDGNRSHASSASHLPSPSHEIPSCFPSTSAASASPSLSSSSSLSPSTSVFPGVERSSCEGSRAANLEKNSPFVLAGTCECVFCRMQTWISLAEKAQREAQARACPLLPSAATETEEKNGVSACTGGRQTREERAEEHTVGENNNRRKKNAGVEVPENAKRLTDAKKTMEMMAALNLETYRKKAEQLREAILKRVESELSPESLQTVYGSEERWRLLSAASLVLSHNDLQENNLMSDNEHLHLIDFEYASENLRGFDVANLFCEFAIDYTTPKHFPFYSVVTSNFPSSAVRGAFIRLYLHRVLSLAKLRKERLCSAGGNSTHAVVVTEKLGYEDALPPCRQRKEVTEFSGEDDAHATDISDAVVTNFDRLVLLLALASHLLWAFWSVIKAPLEQAENDFPYLRYAADRLKMYDAQEMELVRLGLLPPDLDTGEDSLLLEKTG</sequence>
<dbReference type="GO" id="GO:0006646">
    <property type="term" value="P:phosphatidylethanolamine biosynthetic process"/>
    <property type="evidence" value="ECO:0007669"/>
    <property type="project" value="TreeGrafter"/>
</dbReference>
<dbReference type="Proteomes" id="UP000028840">
    <property type="component" value="Unassembled WGS sequence"/>
</dbReference>
<organism evidence="3 4">
    <name type="scientific">Toxoplasma gondii VAND</name>
    <dbReference type="NCBI Taxonomy" id="933077"/>
    <lineage>
        <taxon>Eukaryota</taxon>
        <taxon>Sar</taxon>
        <taxon>Alveolata</taxon>
        <taxon>Apicomplexa</taxon>
        <taxon>Conoidasida</taxon>
        <taxon>Coccidia</taxon>
        <taxon>Eucoccidiorida</taxon>
        <taxon>Eimeriorina</taxon>
        <taxon>Sarcocystidae</taxon>
        <taxon>Toxoplasma</taxon>
    </lineage>
</organism>
<feature type="compositionally biased region" description="Low complexity" evidence="2">
    <location>
        <begin position="372"/>
        <end position="384"/>
    </location>
</feature>
<dbReference type="EMBL" id="AEYJ02001516">
    <property type="protein sequence ID" value="KFH01402.1"/>
    <property type="molecule type" value="Genomic_DNA"/>
</dbReference>
<dbReference type="AlphaFoldDB" id="A0A086PM20"/>
<dbReference type="Gene3D" id="3.90.1200.10">
    <property type="match status" value="1"/>
</dbReference>
<reference evidence="3 4" key="2">
    <citation type="journal article" date="2015" name="Eukaryot. Cell">
        <title>Genetic mapping reveals that sinefungin resistance in Toxoplasma gondii is controlled by a putative amino acid transporter locus that can be used as a negative selectable marker.</title>
        <authorList>
            <person name="Behnke M.S."/>
            <person name="Khan A."/>
            <person name="Sibley L.D."/>
        </authorList>
    </citation>
    <scope>NUCLEOTIDE SEQUENCE [LARGE SCALE GENOMIC DNA]</scope>
    <source>
        <strain evidence="3 4">VAND</strain>
    </source>
</reference>
<comment type="similarity">
    <text evidence="1">Belongs to the choline/ethanolamine kinase family.</text>
</comment>
<dbReference type="SUPFAM" id="SSF56112">
    <property type="entry name" value="Protein kinase-like (PK-like)"/>
    <property type="match status" value="2"/>
</dbReference>
<feature type="compositionally biased region" description="Basic and acidic residues" evidence="2">
    <location>
        <begin position="223"/>
        <end position="243"/>
    </location>
</feature>
<evidence type="ECO:0000256" key="1">
    <source>
        <dbReference type="ARBA" id="ARBA00038211"/>
    </source>
</evidence>
<dbReference type="VEuPathDB" id="ToxoDB:TGVAND_265000"/>
<dbReference type="InterPro" id="IPR011009">
    <property type="entry name" value="Kinase-like_dom_sf"/>
</dbReference>
<feature type="compositionally biased region" description="Basic and acidic residues" evidence="2">
    <location>
        <begin position="514"/>
        <end position="525"/>
    </location>
</feature>
<evidence type="ECO:0000256" key="2">
    <source>
        <dbReference type="SAM" id="MobiDB-lite"/>
    </source>
</evidence>
<feature type="compositionally biased region" description="Basic and acidic residues" evidence="2">
    <location>
        <begin position="161"/>
        <end position="198"/>
    </location>
</feature>
<gene>
    <name evidence="3" type="ORF">TGVAND_265000</name>
</gene>
<feature type="region of interest" description="Disordered" evidence="2">
    <location>
        <begin position="137"/>
        <end position="250"/>
    </location>
</feature>
<reference evidence="3 4" key="1">
    <citation type="submission" date="2014-08" db="EMBL/GenBank/DDBJ databases">
        <authorList>
            <person name="Sibley D."/>
            <person name="Venepally P."/>
            <person name="Karamycheva S."/>
            <person name="Hadjithomas M."/>
            <person name="Khan A."/>
            <person name="Brunk B."/>
            <person name="Roos D."/>
            <person name="Caler E."/>
            <person name="Lorenzi H."/>
        </authorList>
    </citation>
    <scope>NUCLEOTIDE SEQUENCE [LARGE SCALE GENOMIC DNA]</scope>
    <source>
        <strain evidence="3 4">VAND</strain>
    </source>
</reference>
<dbReference type="GO" id="GO:0004305">
    <property type="term" value="F:ethanolamine kinase activity"/>
    <property type="evidence" value="ECO:0007669"/>
    <property type="project" value="UniProtKB-EC"/>
</dbReference>
<dbReference type="EC" id="2.7.1.82" evidence="3"/>
<feature type="compositionally biased region" description="Basic and acidic residues" evidence="2">
    <location>
        <begin position="143"/>
        <end position="153"/>
    </location>
</feature>
<accession>A0A086PM20</accession>
<protein>
    <submittedName>
        <fullName evidence="3">Phosphotransferase enzyme family protein</fullName>
        <ecNumber evidence="3">2.7.1.82</ecNumber>
    </submittedName>
</protein>
<keyword evidence="3" id="KW-0808">Transferase</keyword>
<feature type="compositionally biased region" description="Low complexity" evidence="2">
    <location>
        <begin position="392"/>
        <end position="405"/>
    </location>
</feature>
<dbReference type="OrthoDB" id="3649325at2759"/>
<evidence type="ECO:0000313" key="3">
    <source>
        <dbReference type="EMBL" id="KFH01402.1"/>
    </source>
</evidence>
<comment type="caution">
    <text evidence="3">The sequence shown here is derived from an EMBL/GenBank/DDBJ whole genome shotgun (WGS) entry which is preliminary data.</text>
</comment>